<protein>
    <submittedName>
        <fullName evidence="2">Parathymosin</fullName>
    </submittedName>
</protein>
<dbReference type="GeneTree" id="ENSGT00950000185787"/>
<evidence type="ECO:0000313" key="2">
    <source>
        <dbReference type="Ensembl" id="ENSGALP00010034559.1"/>
    </source>
</evidence>
<proteinExistence type="predicted"/>
<dbReference type="Proteomes" id="UP000000539">
    <property type="component" value="Chromosome 1"/>
</dbReference>
<feature type="region of interest" description="Disordered" evidence="1">
    <location>
        <begin position="70"/>
        <end position="118"/>
    </location>
</feature>
<evidence type="ECO:0000256" key="1">
    <source>
        <dbReference type="SAM" id="MobiDB-lite"/>
    </source>
</evidence>
<dbReference type="AlphaFoldDB" id="A0A8V0ZME5"/>
<accession>A0A8V0ZME5</accession>
<dbReference type="Ensembl" id="ENSGALT00010056844.1">
    <property type="protein sequence ID" value="ENSGALP00010034559.1"/>
    <property type="gene ID" value="ENSGALG00010023320.1"/>
</dbReference>
<feature type="compositionally biased region" description="Low complexity" evidence="1">
    <location>
        <begin position="105"/>
        <end position="118"/>
    </location>
</feature>
<organism evidence="2 3">
    <name type="scientific">Gallus gallus</name>
    <name type="common">Chicken</name>
    <dbReference type="NCBI Taxonomy" id="9031"/>
    <lineage>
        <taxon>Eukaryota</taxon>
        <taxon>Metazoa</taxon>
        <taxon>Chordata</taxon>
        <taxon>Craniata</taxon>
        <taxon>Vertebrata</taxon>
        <taxon>Euteleostomi</taxon>
        <taxon>Archelosauria</taxon>
        <taxon>Archosauria</taxon>
        <taxon>Dinosauria</taxon>
        <taxon>Saurischia</taxon>
        <taxon>Theropoda</taxon>
        <taxon>Coelurosauria</taxon>
        <taxon>Aves</taxon>
        <taxon>Neognathae</taxon>
        <taxon>Galloanserae</taxon>
        <taxon>Galliformes</taxon>
        <taxon>Phasianidae</taxon>
        <taxon>Phasianinae</taxon>
        <taxon>Gallus</taxon>
    </lineage>
</organism>
<reference evidence="2" key="1">
    <citation type="submission" date="2020-11" db="EMBL/GenBank/DDBJ databases">
        <title>Gallus gallus (Chicken) genome, bGalGal1, GRCg7b, maternal haplotype autosomes + Z &amp; W.</title>
        <authorList>
            <person name="Warren W."/>
            <person name="Formenti G."/>
            <person name="Fedrigo O."/>
            <person name="Haase B."/>
            <person name="Mountcastle J."/>
            <person name="Balacco J."/>
            <person name="Tracey A."/>
            <person name="Schneider V."/>
            <person name="Okimoto R."/>
            <person name="Cheng H."/>
            <person name="Hawken R."/>
            <person name="Howe K."/>
            <person name="Jarvis E.D."/>
        </authorList>
    </citation>
    <scope>NUCLEOTIDE SEQUENCE [LARGE SCALE GENOMIC DNA]</scope>
    <source>
        <strain evidence="2">Broiler</strain>
    </source>
</reference>
<feature type="compositionally biased region" description="Basic residues" evidence="1">
    <location>
        <begin position="88"/>
        <end position="102"/>
    </location>
</feature>
<evidence type="ECO:0000313" key="3">
    <source>
        <dbReference type="Proteomes" id="UP000000539"/>
    </source>
</evidence>
<name>A0A8V0ZME5_CHICK</name>
<gene>
    <name evidence="2" type="primary">PTMS</name>
</gene>
<feature type="compositionally biased region" description="Basic and acidic residues" evidence="1">
    <location>
        <begin position="70"/>
        <end position="87"/>
    </location>
</feature>
<keyword evidence="3" id="KW-1185">Reference proteome</keyword>
<reference evidence="2" key="2">
    <citation type="submission" date="2025-08" db="UniProtKB">
        <authorList>
            <consortium name="Ensembl"/>
        </authorList>
    </citation>
    <scope>IDENTIFICATION</scope>
    <source>
        <strain evidence="2">broiler</strain>
    </source>
</reference>
<sequence length="170" mass="20280">MSEKRVEEAPAELSAKEMKEKKEKLEEKAVHKEKKKEVVEVRMKKMELKRMRKRILRMWMKKKVVTRMTKEMRMGKSRTDMQKNDLQRRRRMKWIQRGRRQKMGPPLESSPPISSVPSISPPPFQPVLALSISLWLHTISDEERLEKLSNREYSSFLPIQRSSPSMMFPT</sequence>
<feature type="region of interest" description="Disordered" evidence="1">
    <location>
        <begin position="1"/>
        <end position="36"/>
    </location>
</feature>
<reference evidence="2" key="3">
    <citation type="submission" date="2025-09" db="UniProtKB">
        <authorList>
            <consortium name="Ensembl"/>
        </authorList>
    </citation>
    <scope>IDENTIFICATION</scope>
    <source>
        <strain evidence="2">broiler</strain>
    </source>
</reference>